<feature type="compositionally biased region" description="Low complexity" evidence="1">
    <location>
        <begin position="698"/>
        <end position="712"/>
    </location>
</feature>
<dbReference type="AlphaFoldDB" id="A0A4U1ECS8"/>
<feature type="compositionally biased region" description="Basic and acidic residues" evidence="1">
    <location>
        <begin position="165"/>
        <end position="187"/>
    </location>
</feature>
<feature type="compositionally biased region" description="Basic and acidic residues" evidence="1">
    <location>
        <begin position="428"/>
        <end position="437"/>
    </location>
</feature>
<dbReference type="Pfam" id="PF15498">
    <property type="entry name" value="Dendrin"/>
    <property type="match status" value="1"/>
</dbReference>
<dbReference type="InterPro" id="IPR026500">
    <property type="entry name" value="Dendrin"/>
</dbReference>
<feature type="compositionally biased region" description="Basic and acidic residues" evidence="1">
    <location>
        <begin position="588"/>
        <end position="605"/>
    </location>
</feature>
<evidence type="ECO:0008006" key="4">
    <source>
        <dbReference type="Google" id="ProtNLM"/>
    </source>
</evidence>
<dbReference type="PANTHER" id="PTHR16757">
    <property type="entry name" value="DENDRIN"/>
    <property type="match status" value="1"/>
</dbReference>
<feature type="compositionally biased region" description="Low complexity" evidence="1">
    <location>
        <begin position="308"/>
        <end position="322"/>
    </location>
</feature>
<dbReference type="Proteomes" id="UP000308365">
    <property type="component" value="Unassembled WGS sequence"/>
</dbReference>
<comment type="caution">
    <text evidence="2">The sequence shown here is derived from an EMBL/GenBank/DDBJ whole genome shotgun (WGS) entry which is preliminary data.</text>
</comment>
<evidence type="ECO:0000256" key="1">
    <source>
        <dbReference type="SAM" id="MobiDB-lite"/>
    </source>
</evidence>
<dbReference type="PANTHER" id="PTHR16757:SF1">
    <property type="entry name" value="DENDRIN"/>
    <property type="match status" value="1"/>
</dbReference>
<feature type="region of interest" description="Disordered" evidence="1">
    <location>
        <begin position="573"/>
        <end position="730"/>
    </location>
</feature>
<protein>
    <recommendedName>
        <fullName evidence="4">Dendrin</fullName>
    </recommendedName>
</protein>
<proteinExistence type="predicted"/>
<evidence type="ECO:0000313" key="3">
    <source>
        <dbReference type="Proteomes" id="UP000308365"/>
    </source>
</evidence>
<dbReference type="EMBL" id="RWIC01002241">
    <property type="protein sequence ID" value="TKC33891.1"/>
    <property type="molecule type" value="Genomic_DNA"/>
</dbReference>
<feature type="region of interest" description="Disordered" evidence="1">
    <location>
        <begin position="347"/>
        <end position="507"/>
    </location>
</feature>
<feature type="region of interest" description="Disordered" evidence="1">
    <location>
        <begin position="154"/>
        <end position="332"/>
    </location>
</feature>
<feature type="region of interest" description="Disordered" evidence="1">
    <location>
        <begin position="1"/>
        <end position="22"/>
    </location>
</feature>
<evidence type="ECO:0000313" key="2">
    <source>
        <dbReference type="EMBL" id="TKC33891.1"/>
    </source>
</evidence>
<sequence length="753" mass="80569">MLDGQLFSEGPDSPRELQDEESGSCLWVQKSKLLVIEVKTISCHYSRRAPPRQLMDFQASHWARGPQSRTDGEESRFDFNLNIYARAHAHTLTHSPPQGGPKWAAALPAPRTSPPFPHKLLTWVPAHCPRCGPRLGSPEPPPRRPWASRVLQEATNWRAGPPAEARAREQEKRKAASQEREAKETERKRRKAGGARRSPPGRPRPEPRNAPRVAQPAGLPAPSRPERLGSVGRPPRPSAQPQSNPGAAWAGPWGGRRPGPPSYEAHLLLRGAAGMAPRRRWDRPPPYVAPPSYEGPHRTLGTKRGPEPSQAPASSTSAPTRTEGGCTKKRLDPRIYRDVLGAWGLRQGRGLLGGSPGCGTARPRLESGKVAAERSLRLAAAGLKSGSDGHPQAKAAGNPGTETVPAGSAPATPSPPRPAPRSRPHPKGSGEGREGREQSWLPKCWMPSVKKQPPRHSQTLPRPWAPGGTGWRESLGHREEAGPETLEGWKATRRPHTLPRSSRGPARGEGVFVIDATCVVIRSQYVPTPRTQHVQLLPAGVPRLVGNAPTQLKPNKEEGEGAAVLPSPCRKLLLSSRPSQQPGGGRGLEAEGGKSADSSLEERASRILGLPVGEVNLQDAPTQPGSPEHSALGPAASGGARRAEGSEEVAAVPRRAGRGWARTPGPYAGALREAVSRIRRHTAPDSDSDEAAELSVHSSSSDGSDTEASGASWRNERTGPPEGGKAAELSDNIREILDVISQTEEVLFGGEGH</sequence>
<name>A0A4U1ECS8_MONMO</name>
<accession>A0A4U1ECS8</accession>
<gene>
    <name evidence="2" type="ORF">EI555_006977</name>
</gene>
<reference evidence="3" key="1">
    <citation type="journal article" date="2019" name="IScience">
        <title>Narwhal Genome Reveals Long-Term Low Genetic Diversity despite Current Large Abundance Size.</title>
        <authorList>
            <person name="Westbury M.V."/>
            <person name="Petersen B."/>
            <person name="Garde E."/>
            <person name="Heide-Jorgensen M.P."/>
            <person name="Lorenzen E.D."/>
        </authorList>
    </citation>
    <scope>NUCLEOTIDE SEQUENCE [LARGE SCALE GENOMIC DNA]</scope>
</reference>
<organism evidence="2 3">
    <name type="scientific">Monodon monoceros</name>
    <name type="common">Narwhal</name>
    <name type="synonym">Ceratodon monodon</name>
    <dbReference type="NCBI Taxonomy" id="40151"/>
    <lineage>
        <taxon>Eukaryota</taxon>
        <taxon>Metazoa</taxon>
        <taxon>Chordata</taxon>
        <taxon>Craniata</taxon>
        <taxon>Vertebrata</taxon>
        <taxon>Euteleostomi</taxon>
        <taxon>Mammalia</taxon>
        <taxon>Eutheria</taxon>
        <taxon>Laurasiatheria</taxon>
        <taxon>Artiodactyla</taxon>
        <taxon>Whippomorpha</taxon>
        <taxon>Cetacea</taxon>
        <taxon>Odontoceti</taxon>
        <taxon>Monodontidae</taxon>
        <taxon>Monodon</taxon>
    </lineage>
</organism>
<feature type="compositionally biased region" description="Basic and acidic residues" evidence="1">
    <location>
        <begin position="363"/>
        <end position="376"/>
    </location>
</feature>